<dbReference type="InterPro" id="IPR008928">
    <property type="entry name" value="6-hairpin_glycosidase_sf"/>
</dbReference>
<evidence type="ECO:0000313" key="5">
    <source>
        <dbReference type="EMBL" id="SEO22326.1"/>
    </source>
</evidence>
<keyword evidence="5" id="KW-0378">Hydrolase</keyword>
<dbReference type="RefSeq" id="WP_089820579.1">
    <property type="nucleotide sequence ID" value="NZ_FODV01000001.1"/>
</dbReference>
<dbReference type="PANTHER" id="PTHR31616">
    <property type="entry name" value="TREHALASE"/>
    <property type="match status" value="1"/>
</dbReference>
<evidence type="ECO:0000259" key="4">
    <source>
        <dbReference type="Pfam" id="PF17389"/>
    </source>
</evidence>
<dbReference type="AlphaFoldDB" id="A0A1H8MYI4"/>
<dbReference type="Pfam" id="PF00723">
    <property type="entry name" value="Glyco_hydro_15"/>
    <property type="match status" value="1"/>
</dbReference>
<comment type="similarity">
    <text evidence="1">Belongs to the glycosyl hydrolase 15 family.</text>
</comment>
<dbReference type="EMBL" id="FODV01000001">
    <property type="protein sequence ID" value="SEO22326.1"/>
    <property type="molecule type" value="Genomic_DNA"/>
</dbReference>
<dbReference type="Pfam" id="PF17389">
    <property type="entry name" value="Bac_rhamnosid6H"/>
    <property type="match status" value="1"/>
</dbReference>
<dbReference type="Proteomes" id="UP000199126">
    <property type="component" value="Unassembled WGS sequence"/>
</dbReference>
<proteinExistence type="inferred from homology"/>
<dbReference type="GO" id="GO:0004553">
    <property type="term" value="F:hydrolase activity, hydrolyzing O-glycosyl compounds"/>
    <property type="evidence" value="ECO:0007669"/>
    <property type="project" value="UniProtKB-ARBA"/>
</dbReference>
<gene>
    <name evidence="5" type="ORF">SAMN04487948_101182</name>
</gene>
<name>A0A1H8MYI4_9EURY</name>
<feature type="compositionally biased region" description="Basic and acidic residues" evidence="2">
    <location>
        <begin position="234"/>
        <end position="254"/>
    </location>
</feature>
<evidence type="ECO:0000259" key="3">
    <source>
        <dbReference type="Pfam" id="PF00723"/>
    </source>
</evidence>
<dbReference type="InterPro" id="IPR035396">
    <property type="entry name" value="Bac_rhamnosid6H"/>
</dbReference>
<sequence length="724" mass="80166">MIGGRLTRSIRTLLPPLRLREAPEFFGPTDINAQSGNQRLSVALNDEGTITVLRWPRPSFFNHVKYHTTRRADPRYGAHPNEGMFLGLRVETDAGAETTWLRDWTTTQWYDSDGSDTVVTEHRSDAFGLTVRVVDTVAVDEDVLLRAVTVRRDPDSPVESASLLAFAHFHLGVSKKPKSPIHDLRRHPSDRTHARYRVDVDAVVATKRGVDESTDVRRRVAVALGFDQRSDHHQVGRDAFDPRYDETSDARDAYESASAGEFPGDDAHSGEPTAALATPLAFEGDDATATVVVAVAIDREAVSTLLGRARTLEPSVVAAEKAAWFDSLLADAPMPATDDPVVRAVARRALVTLVTNYDPVSGAVVASIATQSPYAQDWPRDGAFCNHVLNVVGLSEWADKRNRWYAALQRTDERRLLGHALVPKGNWVMNYYADGVAGGPIPWEIDQTGLTVWTLWDHYRATGDERYLREVYPAIRRAADFLAGYRDATTGLHRAAHEDDNVVPSRTIHGASTVWLALNSALQAARALGAVEDAARYRRRRDELQAAIDAHLWDPEAEAYSSGKSLLDRLLEHRHAPDVLRALPILPGTGGNTTLAWPARFAAADHPRMRGHLDHVWSVVEPSFAEPTAGQRRFGMYESKALVALATGWRDDPERLARVRRGVGWIAHNHATPDTHVLGEAWIREDGRIRTAVSQPHTFTQLLFYYASVLAFPASEQTVDAAAW</sequence>
<accession>A0A1H8MYI4</accession>
<dbReference type="SUPFAM" id="SSF48208">
    <property type="entry name" value="Six-hairpin glycosidases"/>
    <property type="match status" value="1"/>
</dbReference>
<dbReference type="InterPro" id="IPR011613">
    <property type="entry name" value="GH15-like"/>
</dbReference>
<feature type="domain" description="GH15-like" evidence="3">
    <location>
        <begin position="344"/>
        <end position="404"/>
    </location>
</feature>
<evidence type="ECO:0000313" key="6">
    <source>
        <dbReference type="Proteomes" id="UP000199126"/>
    </source>
</evidence>
<dbReference type="InterPro" id="IPR012341">
    <property type="entry name" value="6hp_glycosidase-like_sf"/>
</dbReference>
<dbReference type="OrthoDB" id="36362at2157"/>
<protein>
    <submittedName>
        <fullName evidence="5">Glycosyl hydrolases family 15</fullName>
    </submittedName>
</protein>
<feature type="region of interest" description="Disordered" evidence="2">
    <location>
        <begin position="234"/>
        <end position="272"/>
    </location>
</feature>
<dbReference type="Gene3D" id="1.50.10.10">
    <property type="match status" value="1"/>
</dbReference>
<dbReference type="GO" id="GO:0005975">
    <property type="term" value="P:carbohydrate metabolic process"/>
    <property type="evidence" value="ECO:0007669"/>
    <property type="project" value="InterPro"/>
</dbReference>
<keyword evidence="6" id="KW-1185">Reference proteome</keyword>
<reference evidence="6" key="1">
    <citation type="submission" date="2016-10" db="EMBL/GenBank/DDBJ databases">
        <authorList>
            <person name="Varghese N."/>
            <person name="Submissions S."/>
        </authorList>
    </citation>
    <scope>NUCLEOTIDE SEQUENCE [LARGE SCALE GENOMIC DNA]</scope>
    <source>
        <strain evidence="6">CGMCC 1.10121</strain>
    </source>
</reference>
<dbReference type="PANTHER" id="PTHR31616:SF0">
    <property type="entry name" value="GLUCAN 1,4-ALPHA-GLUCOSIDASE"/>
    <property type="match status" value="1"/>
</dbReference>
<evidence type="ECO:0000256" key="1">
    <source>
        <dbReference type="ARBA" id="ARBA00006188"/>
    </source>
</evidence>
<feature type="domain" description="Alpha-L-rhamnosidase six-hairpin glycosidase" evidence="4">
    <location>
        <begin position="450"/>
        <end position="560"/>
    </location>
</feature>
<organism evidence="5 6">
    <name type="scientific">Halogranum amylolyticum</name>
    <dbReference type="NCBI Taxonomy" id="660520"/>
    <lineage>
        <taxon>Archaea</taxon>
        <taxon>Methanobacteriati</taxon>
        <taxon>Methanobacteriota</taxon>
        <taxon>Stenosarchaea group</taxon>
        <taxon>Halobacteria</taxon>
        <taxon>Halobacteriales</taxon>
        <taxon>Haloferacaceae</taxon>
    </lineage>
</organism>
<evidence type="ECO:0000256" key="2">
    <source>
        <dbReference type="SAM" id="MobiDB-lite"/>
    </source>
</evidence>